<dbReference type="PANTHER" id="PTHR15749">
    <property type="entry name" value="FANCONI-ASSOCIATED NUCLEASE 1"/>
    <property type="match status" value="1"/>
</dbReference>
<keyword evidence="7" id="KW-0378">Hydrolase</keyword>
<name>A0A545TKE7_9PROT</name>
<dbReference type="Gene3D" id="3.30.420.10">
    <property type="entry name" value="Ribonuclease H-like superfamily/Ribonuclease H"/>
    <property type="match status" value="1"/>
</dbReference>
<evidence type="ECO:0000256" key="8">
    <source>
        <dbReference type="ARBA" id="ARBA00022842"/>
    </source>
</evidence>
<dbReference type="GO" id="GO:0006260">
    <property type="term" value="P:DNA replication"/>
    <property type="evidence" value="ECO:0007669"/>
    <property type="project" value="InterPro"/>
</dbReference>
<comment type="catalytic activity">
    <reaction evidence="12">
        <text>DNA(n) + a 2'-deoxyribonucleoside 5'-triphosphate = DNA(n+1) + diphosphate</text>
        <dbReference type="Rhea" id="RHEA:22508"/>
        <dbReference type="Rhea" id="RHEA-COMP:17339"/>
        <dbReference type="Rhea" id="RHEA-COMP:17340"/>
        <dbReference type="ChEBI" id="CHEBI:33019"/>
        <dbReference type="ChEBI" id="CHEBI:61560"/>
        <dbReference type="ChEBI" id="CHEBI:173112"/>
        <dbReference type="EC" id="2.7.7.7"/>
    </reaction>
</comment>
<reference evidence="15 16" key="1">
    <citation type="submission" date="2019-06" db="EMBL/GenBank/DDBJ databases">
        <title>Whole genome sequence for Rhodospirillaceae sp. R148.</title>
        <authorList>
            <person name="Wang G."/>
        </authorList>
    </citation>
    <scope>NUCLEOTIDE SEQUENCE [LARGE SCALE GENOMIC DNA]</scope>
    <source>
        <strain evidence="15 16">R148</strain>
    </source>
</reference>
<dbReference type="InterPro" id="IPR014883">
    <property type="entry name" value="VRR_NUC"/>
</dbReference>
<dbReference type="InterPro" id="IPR006054">
    <property type="entry name" value="DnaQ"/>
</dbReference>
<keyword evidence="6" id="KW-0479">Metal-binding</keyword>
<keyword evidence="9" id="KW-0464">Manganese</keyword>
<protein>
    <submittedName>
        <fullName evidence="15">Uncharacterized protein</fullName>
    </submittedName>
</protein>
<evidence type="ECO:0000256" key="12">
    <source>
        <dbReference type="ARBA" id="ARBA00049244"/>
    </source>
</evidence>
<evidence type="ECO:0000256" key="9">
    <source>
        <dbReference type="ARBA" id="ARBA00023211"/>
    </source>
</evidence>
<evidence type="ECO:0000256" key="6">
    <source>
        <dbReference type="ARBA" id="ARBA00022723"/>
    </source>
</evidence>
<organism evidence="15 16">
    <name type="scientific">Denitrobaculum tricleocarpae</name>
    <dbReference type="NCBI Taxonomy" id="2591009"/>
    <lineage>
        <taxon>Bacteria</taxon>
        <taxon>Pseudomonadati</taxon>
        <taxon>Pseudomonadota</taxon>
        <taxon>Alphaproteobacteria</taxon>
        <taxon>Rhodospirillales</taxon>
        <taxon>Rhodospirillaceae</taxon>
        <taxon>Denitrobaculum</taxon>
    </lineage>
</organism>
<sequence>MVMPLRRQMEALRGSRSDAGRSLEDTAQSDFALDQTPYEERKSLRPQRELPQLYYLTHFQEMLDFVREKYAHVLDRDHHDFLTDFDALDLEAKCLFVRMVNRKGRVFETAKLRYAEIGDLPDAVSKLRTAGFANAVKPQDFEELLQGLSKDALLQLMAPHLETAGAKRSWPKAAVLEHARATLRFEHFARSEAVRCFVVQGRPAALEFLLYLYFGRIEQGVTRFALRDLGLVRTHHFKADYEARFETREEATASYFYAHRLEDLRSATDETCLLWAREVPSWPQAPCDAAEELRDSLLHALGSRLEKSGQVDSALAVYSLGGSPLCNERLVRLRYARGERDQVRAMLEAMMAQPASDLEALFAQDFYQRKFKGKRTSALTDRLRAAEVIGVDESLRNAPERGAADYFRRQGYEVFQSENSVWRALFGMLFWEEIYCEAGASLHNAFERLPQSLKSGGFYEAFRERIEAKLARLQNPASALQTLLSSLSTNYGTPNGIFRWRPTITDWLGPFLQKAPPEALASVLREMCKDYMGRKDGFPDLMLWNDSDLRFIEIKSAGDQIRRNQLMQLDLLARAGFTVEVKRVEWIIDPEQLYVVVDVETTGGRAARNRVTEIGAVKVQNGEVIGKWQSLINPQQAIPANITRLTGITNAMVAGAPVFAEIADDFQDFMGNAIFVAHNVRFDYGFISEEFRRLDRRFRHPQLCTCASMRTLYKGHKSYSLGSLCSTYGIELKSHHRALCDAEAAAELLLLINARRLEAASR</sequence>
<dbReference type="GO" id="GO:0046872">
    <property type="term" value="F:metal ion binding"/>
    <property type="evidence" value="ECO:0007669"/>
    <property type="project" value="UniProtKB-KW"/>
</dbReference>
<evidence type="ECO:0000256" key="1">
    <source>
        <dbReference type="ARBA" id="ARBA00000983"/>
    </source>
</evidence>
<dbReference type="InterPro" id="IPR049125">
    <property type="entry name" value="FAN1-like_WH"/>
</dbReference>
<evidence type="ECO:0000256" key="10">
    <source>
        <dbReference type="ARBA" id="ARBA00025483"/>
    </source>
</evidence>
<feature type="domain" description="VRR-NUC" evidence="14">
    <location>
        <begin position="453"/>
        <end position="586"/>
    </location>
</feature>
<accession>A0A545TKE7</accession>
<dbReference type="Pfam" id="PF00929">
    <property type="entry name" value="RNase_T"/>
    <property type="match status" value="1"/>
</dbReference>
<comment type="cofactor">
    <cofactor evidence="2">
        <name>Mn(2+)</name>
        <dbReference type="ChEBI" id="CHEBI:29035"/>
    </cofactor>
</comment>
<dbReference type="Pfam" id="PF21315">
    <property type="entry name" value="FAN1_HTH"/>
    <property type="match status" value="1"/>
</dbReference>
<comment type="catalytic activity">
    <reaction evidence="1">
        <text>Hydrolytically removes 5'-nucleotides successively from the 3'-hydroxy termini of 3'-hydroxy-terminated oligonucleotides.</text>
        <dbReference type="EC" id="3.1.4.1"/>
    </reaction>
</comment>
<dbReference type="OrthoDB" id="9804290at2"/>
<evidence type="ECO:0000259" key="14">
    <source>
        <dbReference type="SMART" id="SM00990"/>
    </source>
</evidence>
<keyword evidence="16" id="KW-1185">Reference proteome</keyword>
<proteinExistence type="inferred from homology"/>
<evidence type="ECO:0000256" key="4">
    <source>
        <dbReference type="ARBA" id="ARBA00005533"/>
    </source>
</evidence>
<evidence type="ECO:0000256" key="7">
    <source>
        <dbReference type="ARBA" id="ARBA00022801"/>
    </source>
</evidence>
<dbReference type="PANTHER" id="PTHR15749:SF4">
    <property type="entry name" value="FANCONI-ASSOCIATED NUCLEASE 1"/>
    <property type="match status" value="1"/>
</dbReference>
<comment type="subunit">
    <text evidence="11">DNA polymerase III contains a core (composed of alpha, epsilon and theta chains) that associates with a tau subunit. This core dimerizes to form the POLIII' complex. PolIII' associates with the gamma complex (composed of gamma, delta, delta', psi and chi chains) and with the beta chain to form the complete DNA polymerase III complex.</text>
</comment>
<evidence type="ECO:0000256" key="11">
    <source>
        <dbReference type="ARBA" id="ARBA00026073"/>
    </source>
</evidence>
<dbReference type="SMART" id="SM00990">
    <property type="entry name" value="VRR_NUC"/>
    <property type="match status" value="1"/>
</dbReference>
<comment type="caution">
    <text evidence="15">The sequence shown here is derived from an EMBL/GenBank/DDBJ whole genome shotgun (WGS) entry which is preliminary data.</text>
</comment>
<feature type="domain" description="Exonuclease" evidence="13">
    <location>
        <begin position="593"/>
        <end position="758"/>
    </location>
</feature>
<dbReference type="SUPFAM" id="SSF53098">
    <property type="entry name" value="Ribonuclease H-like"/>
    <property type="match status" value="1"/>
</dbReference>
<comment type="cofactor">
    <cofactor evidence="3">
        <name>Mg(2+)</name>
        <dbReference type="ChEBI" id="CHEBI:18420"/>
    </cofactor>
</comment>
<dbReference type="NCBIfam" id="TIGR00573">
    <property type="entry name" value="dnaq"/>
    <property type="match status" value="1"/>
</dbReference>
<dbReference type="InterPro" id="IPR011856">
    <property type="entry name" value="tRNA_endonuc-like_dom_sf"/>
</dbReference>
<dbReference type="InterPro" id="IPR012337">
    <property type="entry name" value="RNaseH-like_sf"/>
</dbReference>
<dbReference type="EMBL" id="VHSH01000007">
    <property type="protein sequence ID" value="TQV77678.1"/>
    <property type="molecule type" value="Genomic_DNA"/>
</dbReference>
<keyword evidence="8" id="KW-0460">Magnesium</keyword>
<dbReference type="Pfam" id="PF08774">
    <property type="entry name" value="VRR_NUC"/>
    <property type="match status" value="1"/>
</dbReference>
<dbReference type="Gene3D" id="3.40.1350.10">
    <property type="match status" value="1"/>
</dbReference>
<dbReference type="FunFam" id="3.30.420.10:FF:000045">
    <property type="entry name" value="3'-5' exonuclease DinG"/>
    <property type="match status" value="1"/>
</dbReference>
<dbReference type="AlphaFoldDB" id="A0A545TKE7"/>
<dbReference type="GO" id="GO:0004528">
    <property type="term" value="F:phosphodiesterase I activity"/>
    <property type="evidence" value="ECO:0007669"/>
    <property type="project" value="UniProtKB-EC"/>
</dbReference>
<dbReference type="GO" id="GO:0036297">
    <property type="term" value="P:interstrand cross-link repair"/>
    <property type="evidence" value="ECO:0007669"/>
    <property type="project" value="InterPro"/>
</dbReference>
<evidence type="ECO:0000313" key="16">
    <source>
        <dbReference type="Proteomes" id="UP000315252"/>
    </source>
</evidence>
<dbReference type="CDD" id="cd06127">
    <property type="entry name" value="DEDDh"/>
    <property type="match status" value="1"/>
</dbReference>
<evidence type="ECO:0000256" key="5">
    <source>
        <dbReference type="ARBA" id="ARBA00022722"/>
    </source>
</evidence>
<dbReference type="Proteomes" id="UP000315252">
    <property type="component" value="Unassembled WGS sequence"/>
</dbReference>
<comment type="similarity">
    <text evidence="4">Belongs to the FAN1 family.</text>
</comment>
<dbReference type="InterPro" id="IPR013520">
    <property type="entry name" value="Ribonucl_H"/>
</dbReference>
<evidence type="ECO:0000256" key="2">
    <source>
        <dbReference type="ARBA" id="ARBA00001936"/>
    </source>
</evidence>
<dbReference type="SMART" id="SM00479">
    <property type="entry name" value="EXOIII"/>
    <property type="match status" value="1"/>
</dbReference>
<dbReference type="InterPro" id="IPR033315">
    <property type="entry name" value="Fan1-like"/>
</dbReference>
<comment type="function">
    <text evidence="10">DNA polymerase III is a complex, multichain enzyme responsible for most of the replicative synthesis in bacteria. The epsilon subunit contain the editing function and is a proofreading 3'-5' exonuclease.</text>
</comment>
<dbReference type="GO" id="GO:0003887">
    <property type="term" value="F:DNA-directed DNA polymerase activity"/>
    <property type="evidence" value="ECO:0007669"/>
    <property type="project" value="UniProtKB-EC"/>
</dbReference>
<evidence type="ECO:0000259" key="13">
    <source>
        <dbReference type="SMART" id="SM00479"/>
    </source>
</evidence>
<dbReference type="GO" id="GO:0003677">
    <property type="term" value="F:DNA binding"/>
    <property type="evidence" value="ECO:0007669"/>
    <property type="project" value="InterPro"/>
</dbReference>
<evidence type="ECO:0000256" key="3">
    <source>
        <dbReference type="ARBA" id="ARBA00001946"/>
    </source>
</evidence>
<gene>
    <name evidence="15" type="ORF">FKG95_19120</name>
</gene>
<keyword evidence="5" id="KW-0540">Nuclease</keyword>
<evidence type="ECO:0000313" key="15">
    <source>
        <dbReference type="EMBL" id="TQV77678.1"/>
    </source>
</evidence>
<dbReference type="InterPro" id="IPR036397">
    <property type="entry name" value="RNaseH_sf"/>
</dbReference>